<dbReference type="SMART" id="SM00320">
    <property type="entry name" value="WD40"/>
    <property type="match status" value="2"/>
</dbReference>
<dbReference type="PROSITE" id="PS50082">
    <property type="entry name" value="WD_REPEATS_2"/>
    <property type="match status" value="2"/>
</dbReference>
<feature type="repeat" description="WD" evidence="3">
    <location>
        <begin position="90"/>
        <end position="113"/>
    </location>
</feature>
<dbReference type="SUPFAM" id="SSF50978">
    <property type="entry name" value="WD40 repeat-like"/>
    <property type="match status" value="1"/>
</dbReference>
<dbReference type="Gene3D" id="2.130.10.10">
    <property type="entry name" value="YVTN repeat-like/Quinoprotein amine dehydrogenase"/>
    <property type="match status" value="1"/>
</dbReference>
<dbReference type="InterPro" id="IPR036322">
    <property type="entry name" value="WD40_repeat_dom_sf"/>
</dbReference>
<dbReference type="Proteomes" id="UP001279734">
    <property type="component" value="Unassembled WGS sequence"/>
</dbReference>
<dbReference type="PROSITE" id="PS00678">
    <property type="entry name" value="WD_REPEATS_1"/>
    <property type="match status" value="2"/>
</dbReference>
<keyword evidence="5" id="KW-1185">Reference proteome</keyword>
<sequence>MAWTFTGYRSNCTTVEFYPFGEFFASSSAHKDHGLGINSVKFTPNGYWVISGGLDNVLKVWDLTVGKLLHDFKFPAGHIRFITFHLLKFLLATGSADRIVEFWDLETFEMDGSVRAEATGMHATIFHPNGRTLFCGYDGNLKGNLREPTRCHVAVDMEWSTRNFRNSIGVWVAKLSLMEPYGAGTTEDNCPMELKLDPQENHATEKVVPVAPRTPSSCSISPGFDIKEIKNIYVDYPKESNKLSAKRQSQTVAGPVKPTVQANVKSSVVSSIVPIEGPAGRDLATVRRESLNLVKDDTVDSIKPSYLWRSSSNKLHSKRQSMDETRHLSSVVDPKFLDRLVTNGSERELFEDKYPTVKTVEE</sequence>
<dbReference type="PANTHER" id="PTHR19845:SF15">
    <property type="entry name" value="KATANIN P80 WD40 REPEAT-CONTAINING SUBUNIT B1 HOMOLOG KTN80.2"/>
    <property type="match status" value="1"/>
</dbReference>
<proteinExistence type="predicted"/>
<keyword evidence="1 3" id="KW-0853">WD repeat</keyword>
<gene>
    <name evidence="4" type="ORF">Nepgr_011991</name>
</gene>
<dbReference type="GO" id="GO:0008352">
    <property type="term" value="C:katanin complex"/>
    <property type="evidence" value="ECO:0007669"/>
    <property type="project" value="TreeGrafter"/>
</dbReference>
<dbReference type="InterPro" id="IPR001680">
    <property type="entry name" value="WD40_rpt"/>
</dbReference>
<reference evidence="4" key="1">
    <citation type="submission" date="2023-05" db="EMBL/GenBank/DDBJ databases">
        <title>Nepenthes gracilis genome sequencing.</title>
        <authorList>
            <person name="Fukushima K."/>
        </authorList>
    </citation>
    <scope>NUCLEOTIDE SEQUENCE</scope>
    <source>
        <strain evidence="4">SING2019-196</strain>
    </source>
</reference>
<evidence type="ECO:0000256" key="1">
    <source>
        <dbReference type="ARBA" id="ARBA00022574"/>
    </source>
</evidence>
<evidence type="ECO:0008006" key="6">
    <source>
        <dbReference type="Google" id="ProtNLM"/>
    </source>
</evidence>
<dbReference type="Pfam" id="PF00400">
    <property type="entry name" value="WD40"/>
    <property type="match status" value="2"/>
</dbReference>
<dbReference type="PROSITE" id="PS50294">
    <property type="entry name" value="WD_REPEATS_REGION"/>
    <property type="match status" value="1"/>
</dbReference>
<dbReference type="EMBL" id="BSYO01000009">
    <property type="protein sequence ID" value="GMH10150.1"/>
    <property type="molecule type" value="Genomic_DNA"/>
</dbReference>
<accession>A0AAD3SG42</accession>
<feature type="repeat" description="WD" evidence="3">
    <location>
        <begin position="30"/>
        <end position="71"/>
    </location>
</feature>
<dbReference type="GO" id="GO:0007019">
    <property type="term" value="P:microtubule depolymerization"/>
    <property type="evidence" value="ECO:0007669"/>
    <property type="project" value="TreeGrafter"/>
</dbReference>
<evidence type="ECO:0000256" key="3">
    <source>
        <dbReference type="PROSITE-ProRule" id="PRU00221"/>
    </source>
</evidence>
<comment type="caution">
    <text evidence="4">The sequence shown here is derived from an EMBL/GenBank/DDBJ whole genome shotgun (WGS) entry which is preliminary data.</text>
</comment>
<evidence type="ECO:0000313" key="4">
    <source>
        <dbReference type="EMBL" id="GMH10150.1"/>
    </source>
</evidence>
<dbReference type="AlphaFoldDB" id="A0AAD3SG42"/>
<organism evidence="4 5">
    <name type="scientific">Nepenthes gracilis</name>
    <name type="common">Slender pitcher plant</name>
    <dbReference type="NCBI Taxonomy" id="150966"/>
    <lineage>
        <taxon>Eukaryota</taxon>
        <taxon>Viridiplantae</taxon>
        <taxon>Streptophyta</taxon>
        <taxon>Embryophyta</taxon>
        <taxon>Tracheophyta</taxon>
        <taxon>Spermatophyta</taxon>
        <taxon>Magnoliopsida</taxon>
        <taxon>eudicotyledons</taxon>
        <taxon>Gunneridae</taxon>
        <taxon>Pentapetalae</taxon>
        <taxon>Caryophyllales</taxon>
        <taxon>Nepenthaceae</taxon>
        <taxon>Nepenthes</taxon>
    </lineage>
</organism>
<dbReference type="InterPro" id="IPR015943">
    <property type="entry name" value="WD40/YVTN_repeat-like_dom_sf"/>
</dbReference>
<dbReference type="PANTHER" id="PTHR19845">
    <property type="entry name" value="KATANIN P80 SUBUNIT"/>
    <property type="match status" value="1"/>
</dbReference>
<name>A0AAD3SG42_NEPGR</name>
<evidence type="ECO:0000313" key="5">
    <source>
        <dbReference type="Proteomes" id="UP001279734"/>
    </source>
</evidence>
<keyword evidence="2" id="KW-0677">Repeat</keyword>
<dbReference type="InterPro" id="IPR019775">
    <property type="entry name" value="WD40_repeat_CS"/>
</dbReference>
<evidence type="ECO:0000256" key="2">
    <source>
        <dbReference type="ARBA" id="ARBA00022737"/>
    </source>
</evidence>
<protein>
    <recommendedName>
        <fullName evidence="6">Katanin p80 WD40 repeat-containing subunit B1 homolog</fullName>
    </recommendedName>
</protein>